<sequence>MVDAAGPGCGTIGAVTPEQVTMLRSEAGREALAAAATLVDTDRLAAVERLRRGGRSPELAAAALGQARLRQRAAVKFGAGADRLLFTDDGLQQATRPAVAARRARRLAAAGTDRVVDLCCGIGSDAIAFARAGLRVTAVDADPGTAAVAAANAETLGLADRIEVVVGDAAAVHRELPAGGAVFCDPARRAGGRRVFDPAAYSPPWEFLLSLTGGPACLKLGPGIDHALLPAGVEAEWVSVRGEVVEAALWCGPLAGVPRRATVLTGTPAGTPVEAAELTGDGTREAPVGPLRRYLYEPDGAVLRAHLVAELAEAIGGSIGEPGVGYLYTDAEVATPFARGYEIEEVLPYSVKRLRAALRARDVGVVTIKKRGIALDPDALRRSLKPSGAGAATVLVTRIAGAPTALLAHPLPAPPGGA</sequence>
<evidence type="ECO:0000259" key="1">
    <source>
        <dbReference type="Pfam" id="PF18096"/>
    </source>
</evidence>
<dbReference type="InterPro" id="IPR041497">
    <property type="entry name" value="Thump-like"/>
</dbReference>
<keyword evidence="2" id="KW-0808">Transferase</keyword>
<protein>
    <submittedName>
        <fullName evidence="2">Methyltransferase</fullName>
    </submittedName>
</protein>
<dbReference type="InterPro" id="IPR029063">
    <property type="entry name" value="SAM-dependent_MTases_sf"/>
</dbReference>
<feature type="domain" description="THUMP-like" evidence="1">
    <location>
        <begin position="338"/>
        <end position="410"/>
    </location>
</feature>
<dbReference type="EMBL" id="AP023354">
    <property type="protein sequence ID" value="BCJ28075.1"/>
    <property type="molecule type" value="Genomic_DNA"/>
</dbReference>
<accession>A0A810KZJ5</accession>
<dbReference type="Pfam" id="PF18096">
    <property type="entry name" value="Thump_like"/>
    <property type="match status" value="1"/>
</dbReference>
<gene>
    <name evidence="2" type="ORF">Asera_21830</name>
</gene>
<dbReference type="GO" id="GO:0036261">
    <property type="term" value="P:7-methylguanosine cap hypermethylation"/>
    <property type="evidence" value="ECO:0007669"/>
    <property type="project" value="InterPro"/>
</dbReference>
<keyword evidence="2" id="KW-0489">Methyltransferase</keyword>
<dbReference type="Pfam" id="PF09445">
    <property type="entry name" value="Methyltransf_15"/>
    <property type="match status" value="1"/>
</dbReference>
<dbReference type="PANTHER" id="PTHR14741">
    <property type="entry name" value="S-ADENOSYLMETHIONINE-DEPENDENT METHYLTRANSFERASE RELATED"/>
    <property type="match status" value="1"/>
</dbReference>
<dbReference type="SUPFAM" id="SSF53335">
    <property type="entry name" value="S-adenosyl-L-methionine-dependent methyltransferases"/>
    <property type="match status" value="1"/>
</dbReference>
<dbReference type="KEGG" id="aser:Asera_21830"/>
<evidence type="ECO:0000313" key="3">
    <source>
        <dbReference type="Proteomes" id="UP000680750"/>
    </source>
</evidence>
<evidence type="ECO:0000313" key="2">
    <source>
        <dbReference type="EMBL" id="BCJ28075.1"/>
    </source>
</evidence>
<name>A0A810KZJ5_9ACTN</name>
<dbReference type="Proteomes" id="UP000680750">
    <property type="component" value="Chromosome"/>
</dbReference>
<dbReference type="PANTHER" id="PTHR14741:SF32">
    <property type="entry name" value="TRIMETHYLGUANOSINE SYNTHASE"/>
    <property type="match status" value="1"/>
</dbReference>
<dbReference type="InterPro" id="IPR019012">
    <property type="entry name" value="RNA_cap_Gua-N2-MeTrfase"/>
</dbReference>
<dbReference type="AlphaFoldDB" id="A0A810KZJ5"/>
<dbReference type="Gene3D" id="3.40.50.150">
    <property type="entry name" value="Vaccinia Virus protein VP39"/>
    <property type="match status" value="1"/>
</dbReference>
<keyword evidence="3" id="KW-1185">Reference proteome</keyword>
<organism evidence="2 3">
    <name type="scientific">Actinocatenispora sera</name>
    <dbReference type="NCBI Taxonomy" id="390989"/>
    <lineage>
        <taxon>Bacteria</taxon>
        <taxon>Bacillati</taxon>
        <taxon>Actinomycetota</taxon>
        <taxon>Actinomycetes</taxon>
        <taxon>Micromonosporales</taxon>
        <taxon>Micromonosporaceae</taxon>
        <taxon>Actinocatenispora</taxon>
    </lineage>
</organism>
<dbReference type="CDD" id="cd02440">
    <property type="entry name" value="AdoMet_MTases"/>
    <property type="match status" value="1"/>
</dbReference>
<reference evidence="2" key="1">
    <citation type="submission" date="2020-08" db="EMBL/GenBank/DDBJ databases">
        <title>Whole genome shotgun sequence of Actinocatenispora sera NBRC 101916.</title>
        <authorList>
            <person name="Komaki H."/>
            <person name="Tamura T."/>
        </authorList>
    </citation>
    <scope>NUCLEOTIDE SEQUENCE</scope>
    <source>
        <strain evidence="2">NBRC 101916</strain>
    </source>
</reference>
<dbReference type="GO" id="GO:0008168">
    <property type="term" value="F:methyltransferase activity"/>
    <property type="evidence" value="ECO:0007669"/>
    <property type="project" value="UniProtKB-KW"/>
</dbReference>
<proteinExistence type="predicted"/>